<proteinExistence type="inferred from homology"/>
<organism evidence="6 7">
    <name type="scientific">Nepenthes gracilis</name>
    <name type="common">Slender pitcher plant</name>
    <dbReference type="NCBI Taxonomy" id="150966"/>
    <lineage>
        <taxon>Eukaryota</taxon>
        <taxon>Viridiplantae</taxon>
        <taxon>Streptophyta</taxon>
        <taxon>Embryophyta</taxon>
        <taxon>Tracheophyta</taxon>
        <taxon>Spermatophyta</taxon>
        <taxon>Magnoliopsida</taxon>
        <taxon>eudicotyledons</taxon>
        <taxon>Gunneridae</taxon>
        <taxon>Pentapetalae</taxon>
        <taxon>Caryophyllales</taxon>
        <taxon>Nepenthaceae</taxon>
        <taxon>Nepenthes</taxon>
    </lineage>
</organism>
<sequence length="125" mass="13796">MGVKLIMFSNINRVAMEFEKKTHVANLEQGRDMVKNMISMSNEIEKLRPELANAEKRAKAAAAAANPRYAANYANPGMGYGGVSYLVQYDMHQIAKYLLHTAACSIGFLTQCADSCALCFRDLVV</sequence>
<evidence type="ECO:0000256" key="1">
    <source>
        <dbReference type="ARBA" id="ARBA00005405"/>
    </source>
</evidence>
<keyword evidence="3" id="KW-0221">Differentiation</keyword>
<dbReference type="GO" id="GO:0009908">
    <property type="term" value="P:flower development"/>
    <property type="evidence" value="ECO:0007669"/>
    <property type="project" value="UniProtKB-KW"/>
</dbReference>
<protein>
    <submittedName>
        <fullName evidence="6">Uncharacterized protein</fullName>
    </submittedName>
</protein>
<dbReference type="AlphaFoldDB" id="A0AAD3SK78"/>
<evidence type="ECO:0000256" key="2">
    <source>
        <dbReference type="ARBA" id="ARBA00022473"/>
    </source>
</evidence>
<comment type="similarity">
    <text evidence="1">Belongs to the FLX family.</text>
</comment>
<keyword evidence="7" id="KW-1185">Reference proteome</keyword>
<dbReference type="EMBL" id="BSYO01000011">
    <property type="protein sequence ID" value="GMH12340.1"/>
    <property type="molecule type" value="Genomic_DNA"/>
</dbReference>
<gene>
    <name evidence="6" type="ORF">Nepgr_014181</name>
</gene>
<keyword evidence="5" id="KW-0287">Flowering</keyword>
<dbReference type="GO" id="GO:0030154">
    <property type="term" value="P:cell differentiation"/>
    <property type="evidence" value="ECO:0007669"/>
    <property type="project" value="UniProtKB-KW"/>
</dbReference>
<evidence type="ECO:0000256" key="3">
    <source>
        <dbReference type="ARBA" id="ARBA00022782"/>
    </source>
</evidence>
<keyword evidence="2" id="KW-0217">Developmental protein</keyword>
<accession>A0AAD3SK78</accession>
<dbReference type="PANTHER" id="PTHR33405:SF17">
    <property type="entry name" value="PROTEIN FLC EXPRESSOR"/>
    <property type="match status" value="1"/>
</dbReference>
<dbReference type="Proteomes" id="UP001279734">
    <property type="component" value="Unassembled WGS sequence"/>
</dbReference>
<evidence type="ECO:0000256" key="5">
    <source>
        <dbReference type="ARBA" id="ARBA00023089"/>
    </source>
</evidence>
<comment type="caution">
    <text evidence="6">The sequence shown here is derived from an EMBL/GenBank/DDBJ whole genome shotgun (WGS) entry which is preliminary data.</text>
</comment>
<dbReference type="PANTHER" id="PTHR33405">
    <property type="entry name" value="PROTEIN FLX-LIKE 2"/>
    <property type="match status" value="1"/>
</dbReference>
<keyword evidence="4" id="KW-0175">Coiled coil</keyword>
<evidence type="ECO:0000313" key="6">
    <source>
        <dbReference type="EMBL" id="GMH12340.1"/>
    </source>
</evidence>
<name>A0AAD3SK78_NEPGR</name>
<evidence type="ECO:0000313" key="7">
    <source>
        <dbReference type="Proteomes" id="UP001279734"/>
    </source>
</evidence>
<reference evidence="6" key="1">
    <citation type="submission" date="2023-05" db="EMBL/GenBank/DDBJ databases">
        <title>Nepenthes gracilis genome sequencing.</title>
        <authorList>
            <person name="Fukushima K."/>
        </authorList>
    </citation>
    <scope>NUCLEOTIDE SEQUENCE</scope>
    <source>
        <strain evidence="6">SING2019-196</strain>
    </source>
</reference>
<dbReference type="InterPro" id="IPR040353">
    <property type="entry name" value="FLX/FLX-like"/>
</dbReference>
<evidence type="ECO:0000256" key="4">
    <source>
        <dbReference type="ARBA" id="ARBA00023054"/>
    </source>
</evidence>